<reference evidence="9 10" key="1">
    <citation type="submission" date="2020-02" db="EMBL/GenBank/DDBJ databases">
        <title>Draft genome sequence of Haematococcus lacustris strain NIES-144.</title>
        <authorList>
            <person name="Morimoto D."/>
            <person name="Nakagawa S."/>
            <person name="Yoshida T."/>
            <person name="Sawayama S."/>
        </authorList>
    </citation>
    <scope>NUCLEOTIDE SEQUENCE [LARGE SCALE GENOMIC DNA]</scope>
    <source>
        <strain evidence="9 10">NIES-144</strain>
    </source>
</reference>
<dbReference type="PANTHER" id="PTHR33370:SF1">
    <property type="entry name" value="TRANSLATION INITIATION FACTOR IF-1, CHLOROPLASTIC"/>
    <property type="match status" value="1"/>
</dbReference>
<keyword evidence="10" id="KW-1185">Reference proteome</keyword>
<dbReference type="InterPro" id="IPR004368">
    <property type="entry name" value="TIF_IF1"/>
</dbReference>
<evidence type="ECO:0000259" key="8">
    <source>
        <dbReference type="PROSITE" id="PS50832"/>
    </source>
</evidence>
<dbReference type="PROSITE" id="PS50832">
    <property type="entry name" value="S1_IF1_TYPE"/>
    <property type="match status" value="1"/>
</dbReference>
<evidence type="ECO:0000313" key="10">
    <source>
        <dbReference type="Proteomes" id="UP000485058"/>
    </source>
</evidence>
<dbReference type="GO" id="GO:0005829">
    <property type="term" value="C:cytosol"/>
    <property type="evidence" value="ECO:0007669"/>
    <property type="project" value="TreeGrafter"/>
</dbReference>
<accession>A0A699Y7Z0</accession>
<dbReference type="InterPro" id="IPR012340">
    <property type="entry name" value="NA-bd_OB-fold"/>
</dbReference>
<dbReference type="Pfam" id="PF01176">
    <property type="entry name" value="eIF-1a"/>
    <property type="match status" value="1"/>
</dbReference>
<dbReference type="GO" id="GO:0003723">
    <property type="term" value="F:RNA binding"/>
    <property type="evidence" value="ECO:0007669"/>
    <property type="project" value="InterPro"/>
</dbReference>
<sequence>MAKCCGLRHNSLAYSKLLLFIPRLWHTSMQGMMCLESRTRVSCPKPATTALFRIPSTCNEVLRFCRQTGGSQLCSTARPVTLIASQAGVGPSATGTARPYKKKVKKLVDITGFVVKDLGNGMFSIKLENGVSVMAHLSGKIRQNRIKIVSGDQVTVELSPYDLTRGRITHRHKPGELAKAAEAAEAAKALACLHRVANLLLGIELPTEQVVPGTGLQGLEGPDGNACCPTCCLPPVIESGWASDPASAPS</sequence>
<comment type="similarity">
    <text evidence="2">Belongs to the IF-1 family.</text>
</comment>
<dbReference type="CDD" id="cd04451">
    <property type="entry name" value="S1_IF1"/>
    <property type="match status" value="1"/>
</dbReference>
<evidence type="ECO:0000256" key="7">
    <source>
        <dbReference type="PROSITE-ProRule" id="PRU00181"/>
    </source>
</evidence>
<dbReference type="HAMAP" id="MF_00075">
    <property type="entry name" value="IF_1"/>
    <property type="match status" value="1"/>
</dbReference>
<evidence type="ECO:0000256" key="5">
    <source>
        <dbReference type="ARBA" id="ARBA00022917"/>
    </source>
</evidence>
<feature type="domain" description="S1-like" evidence="8">
    <location>
        <begin position="98"/>
        <end position="173"/>
    </location>
</feature>
<evidence type="ECO:0000256" key="2">
    <source>
        <dbReference type="ARBA" id="ARBA00010939"/>
    </source>
</evidence>
<dbReference type="GO" id="GO:0043022">
    <property type="term" value="F:ribosome binding"/>
    <property type="evidence" value="ECO:0007669"/>
    <property type="project" value="TreeGrafter"/>
</dbReference>
<keyword evidence="4 7" id="KW-0396">Initiation factor</keyword>
<evidence type="ECO:0000313" key="9">
    <source>
        <dbReference type="EMBL" id="GFH06297.1"/>
    </source>
</evidence>
<dbReference type="SUPFAM" id="SSF50249">
    <property type="entry name" value="Nucleic acid-binding proteins"/>
    <property type="match status" value="1"/>
</dbReference>
<dbReference type="Proteomes" id="UP000485058">
    <property type="component" value="Unassembled WGS sequence"/>
</dbReference>
<comment type="subunit">
    <text evidence="3">Component of the 30S ribosomal translation pre-initiation complex which assembles on the 30S ribosome in the order IF-2 and IF-3, IF-1 and N-formylmethionyl-tRNA(fMet); mRNA recruitment can occur at any time during PIC assembly.</text>
</comment>
<comment type="caution">
    <text evidence="9">The sequence shown here is derived from an EMBL/GenBank/DDBJ whole genome shotgun (WGS) entry which is preliminary data.</text>
</comment>
<dbReference type="EMBL" id="BLLF01000032">
    <property type="protein sequence ID" value="GFH06297.1"/>
    <property type="molecule type" value="Genomic_DNA"/>
</dbReference>
<name>A0A699Y7Z0_HAELA</name>
<protein>
    <recommendedName>
        <fullName evidence="6">Translation initiation factor IF-1, chloroplastic</fullName>
    </recommendedName>
</protein>
<keyword evidence="5 7" id="KW-0648">Protein biosynthesis</keyword>
<evidence type="ECO:0000256" key="1">
    <source>
        <dbReference type="ARBA" id="ARBA00003935"/>
    </source>
</evidence>
<dbReference type="InterPro" id="IPR006196">
    <property type="entry name" value="RNA-binding_domain_S1_IF1"/>
</dbReference>
<evidence type="ECO:0000256" key="4">
    <source>
        <dbReference type="ARBA" id="ARBA00022540"/>
    </source>
</evidence>
<dbReference type="PANTHER" id="PTHR33370">
    <property type="entry name" value="TRANSLATION INITIATION FACTOR IF-1, CHLOROPLASTIC"/>
    <property type="match status" value="1"/>
</dbReference>
<dbReference type="GO" id="GO:0003743">
    <property type="term" value="F:translation initiation factor activity"/>
    <property type="evidence" value="ECO:0007669"/>
    <property type="project" value="UniProtKB-UniRule"/>
</dbReference>
<dbReference type="AlphaFoldDB" id="A0A699Y7Z0"/>
<proteinExistence type="inferred from homology"/>
<dbReference type="FunFam" id="2.40.50.140:FF:000002">
    <property type="entry name" value="Translation initiation factor IF-1"/>
    <property type="match status" value="1"/>
</dbReference>
<evidence type="ECO:0000256" key="3">
    <source>
        <dbReference type="ARBA" id="ARBA00011599"/>
    </source>
</evidence>
<evidence type="ECO:0000256" key="6">
    <source>
        <dbReference type="ARBA" id="ARBA00068272"/>
    </source>
</evidence>
<dbReference type="NCBIfam" id="TIGR00008">
    <property type="entry name" value="infA"/>
    <property type="match status" value="1"/>
</dbReference>
<gene>
    <name evidence="9" type="ORF">HaLaN_00904</name>
</gene>
<dbReference type="Gene3D" id="2.40.50.140">
    <property type="entry name" value="Nucleic acid-binding proteins"/>
    <property type="match status" value="1"/>
</dbReference>
<organism evidence="9 10">
    <name type="scientific">Haematococcus lacustris</name>
    <name type="common">Green alga</name>
    <name type="synonym">Haematococcus pluvialis</name>
    <dbReference type="NCBI Taxonomy" id="44745"/>
    <lineage>
        <taxon>Eukaryota</taxon>
        <taxon>Viridiplantae</taxon>
        <taxon>Chlorophyta</taxon>
        <taxon>core chlorophytes</taxon>
        <taxon>Chlorophyceae</taxon>
        <taxon>CS clade</taxon>
        <taxon>Chlamydomonadales</taxon>
        <taxon>Haematococcaceae</taxon>
        <taxon>Haematococcus</taxon>
    </lineage>
</organism>
<comment type="function">
    <text evidence="1">One of the essential components for the initiation of protein synthesis. Stabilizes the binding of IF-2 and IF-3 on the 30S subunit to which N-formylmethionyl-tRNA(fMet) subsequently binds. Helps modulate mRNA selection, yielding the 30S pre-initiation complex (PIC). Upon addition of the 50S ribosomal subunit IF-1, IF-2 and IF-3 are released leaving the mature 70S translation initiation complex.</text>
</comment>